<proteinExistence type="predicted"/>
<evidence type="ECO:0000259" key="3">
    <source>
        <dbReference type="Pfam" id="PF13439"/>
    </source>
</evidence>
<dbReference type="RefSeq" id="WP_193922397.1">
    <property type="nucleotide sequence ID" value="NZ_JADEWL010000062.1"/>
</dbReference>
<evidence type="ECO:0000259" key="2">
    <source>
        <dbReference type="Pfam" id="PF00534"/>
    </source>
</evidence>
<dbReference type="Pfam" id="PF00534">
    <property type="entry name" value="Glycos_transf_1"/>
    <property type="match status" value="1"/>
</dbReference>
<dbReference type="PANTHER" id="PTHR46401:SF2">
    <property type="entry name" value="GLYCOSYLTRANSFERASE WBBK-RELATED"/>
    <property type="match status" value="1"/>
</dbReference>
<dbReference type="CDD" id="cd03809">
    <property type="entry name" value="GT4_MtfB-like"/>
    <property type="match status" value="1"/>
</dbReference>
<keyword evidence="5" id="KW-1185">Reference proteome</keyword>
<name>A0A8J7JU18_9CYAN</name>
<dbReference type="GO" id="GO:0009103">
    <property type="term" value="P:lipopolysaccharide biosynthetic process"/>
    <property type="evidence" value="ECO:0007669"/>
    <property type="project" value="TreeGrafter"/>
</dbReference>
<gene>
    <name evidence="4" type="ORF">IQ247_17875</name>
</gene>
<feature type="domain" description="Glycosyl transferase family 1" evidence="2">
    <location>
        <begin position="203"/>
        <end position="355"/>
    </location>
</feature>
<dbReference type="AlphaFoldDB" id="A0A8J7JU18"/>
<feature type="domain" description="Glycosyltransferase subfamily 4-like N-terminal" evidence="3">
    <location>
        <begin position="21"/>
        <end position="182"/>
    </location>
</feature>
<accession>A0A8J7JU18</accession>
<dbReference type="Pfam" id="PF13439">
    <property type="entry name" value="Glyco_transf_4"/>
    <property type="match status" value="1"/>
</dbReference>
<evidence type="ECO:0000256" key="1">
    <source>
        <dbReference type="ARBA" id="ARBA00022679"/>
    </source>
</evidence>
<dbReference type="Proteomes" id="UP000620559">
    <property type="component" value="Unassembled WGS sequence"/>
</dbReference>
<organism evidence="4 5">
    <name type="scientific">Plectonema cf. radiosum LEGE 06105</name>
    <dbReference type="NCBI Taxonomy" id="945769"/>
    <lineage>
        <taxon>Bacteria</taxon>
        <taxon>Bacillati</taxon>
        <taxon>Cyanobacteriota</taxon>
        <taxon>Cyanophyceae</taxon>
        <taxon>Oscillatoriophycideae</taxon>
        <taxon>Oscillatoriales</taxon>
        <taxon>Microcoleaceae</taxon>
        <taxon>Plectonema</taxon>
    </lineage>
</organism>
<protein>
    <submittedName>
        <fullName evidence="4">Glycosyltransferase family 4 protein</fullName>
    </submittedName>
</protein>
<evidence type="ECO:0000313" key="4">
    <source>
        <dbReference type="EMBL" id="MBE9214514.1"/>
    </source>
</evidence>
<dbReference type="Gene3D" id="3.40.50.2000">
    <property type="entry name" value="Glycogen Phosphorylase B"/>
    <property type="match status" value="2"/>
</dbReference>
<dbReference type="SUPFAM" id="SSF53756">
    <property type="entry name" value="UDP-Glycosyltransferase/glycogen phosphorylase"/>
    <property type="match status" value="1"/>
</dbReference>
<dbReference type="PANTHER" id="PTHR46401">
    <property type="entry name" value="GLYCOSYLTRANSFERASE WBBK-RELATED"/>
    <property type="match status" value="1"/>
</dbReference>
<sequence length="387" mass="43550">MIENLPHICIDGTCIVTDTKGASVYALSLLTALQKLLLPIRFTVLMRQETINRIKINNPNWKIKGVTIKSTHLWHILTLPRILRRLNTDLLFVLGETPLAFVPIPYILTIHELPHLYRKLVGNTNKSLYHRLSQRLTEIFLPSTCRQAAHLLAISRSTATDLQREFQISRQKISVTYEGADIRFFQTESLTSSSYFKGIPHPYLLTFATGDKREVPEQVVRAYGECNSQIPHHLVIAGNCSELQKSTLVETAVKLDCLDKLYFTGYVPDDDLPFLYSNADIYIEMSRYEGFGLQVCEAMAAGTAVIATEVASLPEVVGDGGYLVELGDTLALIEKILFLLKNPTELQKISKLAQQQAAKFSWEKCALETWNVIDKVISKGVINHANF</sequence>
<evidence type="ECO:0000313" key="5">
    <source>
        <dbReference type="Proteomes" id="UP000620559"/>
    </source>
</evidence>
<dbReference type="InterPro" id="IPR001296">
    <property type="entry name" value="Glyco_trans_1"/>
</dbReference>
<dbReference type="EMBL" id="JADEWL010000062">
    <property type="protein sequence ID" value="MBE9214514.1"/>
    <property type="molecule type" value="Genomic_DNA"/>
</dbReference>
<dbReference type="GO" id="GO:0016757">
    <property type="term" value="F:glycosyltransferase activity"/>
    <property type="evidence" value="ECO:0007669"/>
    <property type="project" value="InterPro"/>
</dbReference>
<dbReference type="InterPro" id="IPR028098">
    <property type="entry name" value="Glyco_trans_4-like_N"/>
</dbReference>
<reference evidence="4" key="1">
    <citation type="submission" date="2020-10" db="EMBL/GenBank/DDBJ databases">
        <authorList>
            <person name="Castelo-Branco R."/>
            <person name="Eusebio N."/>
            <person name="Adriana R."/>
            <person name="Vieira A."/>
            <person name="Brugerolle De Fraissinette N."/>
            <person name="Rezende De Castro R."/>
            <person name="Schneider M.P."/>
            <person name="Vasconcelos V."/>
            <person name="Leao P.N."/>
        </authorList>
    </citation>
    <scope>NUCLEOTIDE SEQUENCE</scope>
    <source>
        <strain evidence="4">LEGE 06105</strain>
    </source>
</reference>
<keyword evidence="1" id="KW-0808">Transferase</keyword>
<comment type="caution">
    <text evidence="4">The sequence shown here is derived from an EMBL/GenBank/DDBJ whole genome shotgun (WGS) entry which is preliminary data.</text>
</comment>